<feature type="region of interest" description="Disordered" evidence="3">
    <location>
        <begin position="386"/>
        <end position="513"/>
    </location>
</feature>
<feature type="domain" description="WHIM1" evidence="4">
    <location>
        <begin position="210"/>
        <end position="244"/>
    </location>
</feature>
<dbReference type="STRING" id="105984.A0A427YBR5"/>
<dbReference type="Pfam" id="PF15612">
    <property type="entry name" value="WHIM1"/>
    <property type="match status" value="1"/>
</dbReference>
<dbReference type="GO" id="GO:0005634">
    <property type="term" value="C:nucleus"/>
    <property type="evidence" value="ECO:0007669"/>
    <property type="project" value="UniProtKB-SubCell"/>
</dbReference>
<gene>
    <name evidence="5" type="ORF">EHS24_001073</name>
</gene>
<comment type="caution">
    <text evidence="5">The sequence shown here is derived from an EMBL/GenBank/DDBJ whole genome shotgun (WGS) entry which is preliminary data.</text>
</comment>
<dbReference type="AlphaFoldDB" id="A0A427YBR5"/>
<evidence type="ECO:0000313" key="6">
    <source>
        <dbReference type="Proteomes" id="UP000279236"/>
    </source>
</evidence>
<accession>A0A427YBR5</accession>
<feature type="region of interest" description="Disordered" evidence="3">
    <location>
        <begin position="319"/>
        <end position="339"/>
    </location>
</feature>
<dbReference type="PANTHER" id="PTHR42107">
    <property type="entry name" value="YALI0D24453P"/>
    <property type="match status" value="1"/>
</dbReference>
<organism evidence="5 6">
    <name type="scientific">Apiotrichum porosum</name>
    <dbReference type="NCBI Taxonomy" id="105984"/>
    <lineage>
        <taxon>Eukaryota</taxon>
        <taxon>Fungi</taxon>
        <taxon>Dikarya</taxon>
        <taxon>Basidiomycota</taxon>
        <taxon>Agaricomycotina</taxon>
        <taxon>Tremellomycetes</taxon>
        <taxon>Trichosporonales</taxon>
        <taxon>Trichosporonaceae</taxon>
        <taxon>Apiotrichum</taxon>
    </lineage>
</organism>
<evidence type="ECO:0000256" key="3">
    <source>
        <dbReference type="SAM" id="MobiDB-lite"/>
    </source>
</evidence>
<feature type="compositionally biased region" description="Gly residues" evidence="3">
    <location>
        <begin position="471"/>
        <end position="487"/>
    </location>
</feature>
<feature type="compositionally biased region" description="Acidic residues" evidence="3">
    <location>
        <begin position="412"/>
        <end position="422"/>
    </location>
</feature>
<evidence type="ECO:0000256" key="2">
    <source>
        <dbReference type="ARBA" id="ARBA00023242"/>
    </source>
</evidence>
<dbReference type="EMBL" id="RSCE01000001">
    <property type="protein sequence ID" value="RSH88528.1"/>
    <property type="molecule type" value="Genomic_DNA"/>
</dbReference>
<keyword evidence="2" id="KW-0539">Nucleus</keyword>
<comment type="subcellular location">
    <subcellularLocation>
        <location evidence="1">Nucleus</location>
    </subcellularLocation>
</comment>
<evidence type="ECO:0000256" key="1">
    <source>
        <dbReference type="ARBA" id="ARBA00004123"/>
    </source>
</evidence>
<protein>
    <recommendedName>
        <fullName evidence="4">WHIM1 domain-containing protein</fullName>
    </recommendedName>
</protein>
<dbReference type="RefSeq" id="XP_028480736.1">
    <property type="nucleotide sequence ID" value="XM_028616879.1"/>
</dbReference>
<feature type="compositionally biased region" description="Low complexity" evidence="3">
    <location>
        <begin position="38"/>
        <end position="64"/>
    </location>
</feature>
<sequence>MVKAERSPSPARARGGAQHPSNGDTKPTVKGEVKVDTAGSGAAHNGHAAQAEAAGADKAAAGDSARPERVQDDWQVAYTWAFIVKFELRDKIRNLECLEDFERCLMEPVAQRPDDILEGVLVRFLQNLKPGLRNVNCTNIQGSLSNYISDMLETSPEFTVWDKPWLPNEDARGSCCTTEADRLMRGRLREPDEDRKERVRRNPLKQIEAQGGGLFELDWHDRAKLLRQLVDWQLTHAESIREFIKERQPTGKRNAEVVDPLKTEPLGLDHKKNRIWSLDASARLYKSGNPFKRPCPLVPITYTRADVVALQETYTTYGNTVPPKPSGSGPKGKVSKKDEGQYKKLVNGIDAEARLSSVLAVQVLPAAEKDEARVQRAHKKAAEQRWALAMASERPSRTRRSTKKIDYTYDGFEGDEGDEDDDTPRRGGRRRGDAGAVGYDPNKGRPVIPGERRSARVRGGPVDGDDYADGEAGGGNLSSPGASGGGGDGDEDDAYGDSTHVNGGRGGEPIEVD</sequence>
<feature type="region of interest" description="Disordered" evidence="3">
    <location>
        <begin position="1"/>
        <end position="68"/>
    </location>
</feature>
<dbReference type="PANTHER" id="PTHR42107:SF1">
    <property type="entry name" value="WHIM1 DOMAIN-CONTAINING PROTEIN"/>
    <property type="match status" value="1"/>
</dbReference>
<evidence type="ECO:0000313" key="5">
    <source>
        <dbReference type="EMBL" id="RSH88528.1"/>
    </source>
</evidence>
<dbReference type="InterPro" id="IPR028942">
    <property type="entry name" value="WHIM1_dom"/>
</dbReference>
<reference evidence="5 6" key="1">
    <citation type="submission" date="2018-11" db="EMBL/GenBank/DDBJ databases">
        <title>Genome sequence of Apiotrichum porosum DSM 27194.</title>
        <authorList>
            <person name="Aliyu H."/>
            <person name="Gorte O."/>
            <person name="Ochsenreither K."/>
        </authorList>
    </citation>
    <scope>NUCLEOTIDE SEQUENCE [LARGE SCALE GENOMIC DNA]</scope>
    <source>
        <strain evidence="5 6">DSM 27194</strain>
    </source>
</reference>
<evidence type="ECO:0000259" key="4">
    <source>
        <dbReference type="Pfam" id="PF15612"/>
    </source>
</evidence>
<dbReference type="GeneID" id="39585616"/>
<dbReference type="OrthoDB" id="205403at2759"/>
<proteinExistence type="predicted"/>
<dbReference type="Proteomes" id="UP000279236">
    <property type="component" value="Unassembled WGS sequence"/>
</dbReference>
<keyword evidence="6" id="KW-1185">Reference proteome</keyword>
<name>A0A427YBR5_9TREE</name>